<dbReference type="OrthoDB" id="1428630at2759"/>
<proteinExistence type="predicted"/>
<reference evidence="2" key="1">
    <citation type="submission" date="2025-08" db="UniProtKB">
        <authorList>
            <consortium name="RefSeq"/>
        </authorList>
    </citation>
    <scope>IDENTIFICATION</scope>
    <source>
        <tissue evidence="2">Leaves</tissue>
    </source>
</reference>
<dbReference type="AlphaFoldDB" id="A0A6P9E7N1"/>
<gene>
    <name evidence="2" type="primary">LOC118344253</name>
</gene>
<evidence type="ECO:0000313" key="2">
    <source>
        <dbReference type="RefSeq" id="XP_035540298.1"/>
    </source>
</evidence>
<dbReference type="GeneID" id="118344253"/>
<name>A0A6P9E7N1_JUGRE</name>
<accession>A0A6P9E7N1</accession>
<organism evidence="1 2">
    <name type="scientific">Juglans regia</name>
    <name type="common">English walnut</name>
    <dbReference type="NCBI Taxonomy" id="51240"/>
    <lineage>
        <taxon>Eukaryota</taxon>
        <taxon>Viridiplantae</taxon>
        <taxon>Streptophyta</taxon>
        <taxon>Embryophyta</taxon>
        <taxon>Tracheophyta</taxon>
        <taxon>Spermatophyta</taxon>
        <taxon>Magnoliopsida</taxon>
        <taxon>eudicotyledons</taxon>
        <taxon>Gunneridae</taxon>
        <taxon>Pentapetalae</taxon>
        <taxon>rosids</taxon>
        <taxon>fabids</taxon>
        <taxon>Fagales</taxon>
        <taxon>Juglandaceae</taxon>
        <taxon>Juglans</taxon>
    </lineage>
</organism>
<evidence type="ECO:0000313" key="1">
    <source>
        <dbReference type="Proteomes" id="UP000235220"/>
    </source>
</evidence>
<dbReference type="Proteomes" id="UP000235220">
    <property type="component" value="Chromosome 13"/>
</dbReference>
<sequence length="165" mass="18869">MSNFWWGSQDKATKVQWKNWENLSLSKRDGGLGFRDLVSFNLALLAKQAWRLLTQETPIATRILKAVYYPNTSILQTQAGSRPSFAWKSICATIPIIKEGYIWQVGDGKSIKVWEDKWIKREGSCTVHSQRKIMSESAMVADLIDTNAGWWNVQLIKEIFMAAEV</sequence>
<dbReference type="InParanoid" id="A0A6P9E7N1"/>
<dbReference type="KEGG" id="jre:118344253"/>
<keyword evidence="1" id="KW-1185">Reference proteome</keyword>
<dbReference type="RefSeq" id="XP_035540298.1">
    <property type="nucleotide sequence ID" value="XM_035684405.1"/>
</dbReference>
<protein>
    <submittedName>
        <fullName evidence="2">Uncharacterized mitochondrial protein AtMg00310-like</fullName>
    </submittedName>
</protein>